<feature type="region of interest" description="Disordered" evidence="1">
    <location>
        <begin position="1"/>
        <end position="62"/>
    </location>
</feature>
<gene>
    <name evidence="2" type="ORF">PCOS0759_LOCUS5532</name>
</gene>
<dbReference type="GO" id="GO:0030983">
    <property type="term" value="F:mismatched DNA binding"/>
    <property type="evidence" value="ECO:0007669"/>
    <property type="project" value="TreeGrafter"/>
</dbReference>
<dbReference type="PANTHER" id="PTHR12486:SF4">
    <property type="entry name" value="APRATAXIN"/>
    <property type="match status" value="1"/>
</dbReference>
<name>A0A7S1KSM6_9EUKA</name>
<feature type="region of interest" description="Disordered" evidence="1">
    <location>
        <begin position="498"/>
        <end position="519"/>
    </location>
</feature>
<dbReference type="Pfam" id="PF11969">
    <property type="entry name" value="DcpS_C"/>
    <property type="match status" value="1"/>
</dbReference>
<reference evidence="2" key="1">
    <citation type="submission" date="2021-01" db="EMBL/GenBank/DDBJ databases">
        <authorList>
            <person name="Corre E."/>
            <person name="Pelletier E."/>
            <person name="Niang G."/>
            <person name="Scheremetjew M."/>
            <person name="Finn R."/>
            <person name="Kale V."/>
            <person name="Holt S."/>
            <person name="Cochrane G."/>
            <person name="Meng A."/>
            <person name="Brown T."/>
            <person name="Cohen L."/>
        </authorList>
    </citation>
    <scope>NUCLEOTIDE SEQUENCE</scope>
    <source>
        <strain evidence="2">WS</strain>
    </source>
</reference>
<dbReference type="InterPro" id="IPR036265">
    <property type="entry name" value="HIT-like_sf"/>
</dbReference>
<dbReference type="GO" id="GO:0003697">
    <property type="term" value="F:single-stranded DNA binding"/>
    <property type="evidence" value="ECO:0007669"/>
    <property type="project" value="TreeGrafter"/>
</dbReference>
<dbReference type="SUPFAM" id="SSF54197">
    <property type="entry name" value="HIT-like"/>
    <property type="match status" value="1"/>
</dbReference>
<dbReference type="GO" id="GO:0000012">
    <property type="term" value="P:single strand break repair"/>
    <property type="evidence" value="ECO:0007669"/>
    <property type="project" value="TreeGrafter"/>
</dbReference>
<organism evidence="2">
    <name type="scientific">Percolomonas cosmopolitus</name>
    <dbReference type="NCBI Taxonomy" id="63605"/>
    <lineage>
        <taxon>Eukaryota</taxon>
        <taxon>Discoba</taxon>
        <taxon>Heterolobosea</taxon>
        <taxon>Tetramitia</taxon>
        <taxon>Eutetramitia</taxon>
        <taxon>Percolomonadidae</taxon>
        <taxon>Percolomonas</taxon>
    </lineage>
</organism>
<feature type="compositionally biased region" description="Acidic residues" evidence="1">
    <location>
        <begin position="501"/>
        <end position="510"/>
    </location>
</feature>
<protein>
    <submittedName>
        <fullName evidence="2">Uncharacterized protein</fullName>
    </submittedName>
</protein>
<dbReference type="PANTHER" id="PTHR12486">
    <property type="entry name" value="APRATAXIN-RELATED"/>
    <property type="match status" value="1"/>
</dbReference>
<sequence length="532" mass="61088">MPPQPRRNPSHNQRTPRNPTREPRNNDKKHQSTKSKRKSTPNNTPRLGDASKLFSSHNGAAPKESPLPVAFKAVLRANKEFIRGNRNVLKHLQEVTFSPDQHDNHFRGAKNFEYRITLRFDRFRGYFVVAQADGPCFLIASVTNPTLASLRNTKLEVGARIPQGYSIAVDAFEHTKTRPIMISLDIQRDKLKHADKEYVGDFEKVRNDALAEKKRKRTDRETVTVSKKHKRTQFAQYDTPLPFNKDYDDKDYYINVVRVANNDWDEDSDNLKLQAFKDRIFYNDDEKVVVVYPPVAFSLNHLAIVPRDTSIHGLESLTEEHLSLVRHVEKVATDLIAHFSSQDEDLAKANPYIHEFRVGVIGLWFQNGCIFQAMSIDFEGDVLLKKTYWNSFMSDCFVTTRRIKKQLKKDKKITLDTDSMLQMRKNREYECPKCGEYTMAKKFKRFFTHYKSCGVDQDLMKILMEGGKLDAEGGDDYAPPDAIESLKANMSIPLSMAVRGEDDESDEVDDGGLSQSNNVQVNVHSKFNPFGR</sequence>
<dbReference type="GO" id="GO:1990165">
    <property type="term" value="F:single-strand break-containing DNA binding"/>
    <property type="evidence" value="ECO:0007669"/>
    <property type="project" value="TreeGrafter"/>
</dbReference>
<evidence type="ECO:0000256" key="1">
    <source>
        <dbReference type="SAM" id="MobiDB-lite"/>
    </source>
</evidence>
<accession>A0A7S1KSM6</accession>
<dbReference type="Gene3D" id="3.30.428.10">
    <property type="entry name" value="HIT-like"/>
    <property type="match status" value="1"/>
</dbReference>
<dbReference type="EMBL" id="HBGD01006652">
    <property type="protein sequence ID" value="CAD9082292.1"/>
    <property type="molecule type" value="Transcribed_RNA"/>
</dbReference>
<feature type="compositionally biased region" description="Basic and acidic residues" evidence="1">
    <location>
        <begin position="19"/>
        <end position="30"/>
    </location>
</feature>
<dbReference type="GO" id="GO:0033699">
    <property type="term" value="F:DNA 5'-adenosine monophosphate hydrolase activity"/>
    <property type="evidence" value="ECO:0007669"/>
    <property type="project" value="TreeGrafter"/>
</dbReference>
<evidence type="ECO:0000313" key="2">
    <source>
        <dbReference type="EMBL" id="CAD9082292.1"/>
    </source>
</evidence>
<dbReference type="AlphaFoldDB" id="A0A7S1KSM6"/>
<dbReference type="GO" id="GO:0005634">
    <property type="term" value="C:nucleus"/>
    <property type="evidence" value="ECO:0007669"/>
    <property type="project" value="TreeGrafter"/>
</dbReference>
<proteinExistence type="predicted"/>
<dbReference type="GO" id="GO:0003725">
    <property type="term" value="F:double-stranded RNA binding"/>
    <property type="evidence" value="ECO:0007669"/>
    <property type="project" value="TreeGrafter"/>
</dbReference>